<comment type="caution">
    <text evidence="11">The sequence shown here is derived from an EMBL/GenBank/DDBJ whole genome shotgun (WGS) entry which is preliminary data.</text>
</comment>
<organism evidence="11 12">
    <name type="scientific">Cohnella zeiphila</name>
    <dbReference type="NCBI Taxonomy" id="2761120"/>
    <lineage>
        <taxon>Bacteria</taxon>
        <taxon>Bacillati</taxon>
        <taxon>Bacillota</taxon>
        <taxon>Bacilli</taxon>
        <taxon>Bacillales</taxon>
        <taxon>Paenibacillaceae</taxon>
        <taxon>Cohnella</taxon>
    </lineage>
</organism>
<dbReference type="Gene3D" id="3.40.50.2300">
    <property type="match status" value="1"/>
</dbReference>
<evidence type="ECO:0000313" key="12">
    <source>
        <dbReference type="Proteomes" id="UP000564644"/>
    </source>
</evidence>
<dbReference type="InterPro" id="IPR051552">
    <property type="entry name" value="HptR"/>
</dbReference>
<dbReference type="Proteomes" id="UP000564644">
    <property type="component" value="Unassembled WGS sequence"/>
</dbReference>
<evidence type="ECO:0000259" key="9">
    <source>
        <dbReference type="PROSITE" id="PS01124"/>
    </source>
</evidence>
<dbReference type="InterPro" id="IPR001789">
    <property type="entry name" value="Sig_transdc_resp-reg_receiver"/>
</dbReference>
<dbReference type="PANTHER" id="PTHR42713">
    <property type="entry name" value="HISTIDINE KINASE-RELATED"/>
    <property type="match status" value="1"/>
</dbReference>
<dbReference type="Pfam" id="PF12833">
    <property type="entry name" value="HTH_18"/>
    <property type="match status" value="1"/>
</dbReference>
<evidence type="ECO:0000256" key="3">
    <source>
        <dbReference type="ARBA" id="ARBA00022553"/>
    </source>
</evidence>
<feature type="domain" description="Response regulatory" evidence="10">
    <location>
        <begin position="3"/>
        <end position="120"/>
    </location>
</feature>
<dbReference type="InterPro" id="IPR041522">
    <property type="entry name" value="CdaR_GGDEF"/>
</dbReference>
<dbReference type="Pfam" id="PF17853">
    <property type="entry name" value="GGDEF_2"/>
    <property type="match status" value="1"/>
</dbReference>
<keyword evidence="2" id="KW-0963">Cytoplasm</keyword>
<comment type="subcellular location">
    <subcellularLocation>
        <location evidence="1">Cytoplasm</location>
    </subcellularLocation>
</comment>
<evidence type="ECO:0000256" key="7">
    <source>
        <dbReference type="ARBA" id="ARBA00023163"/>
    </source>
</evidence>
<evidence type="ECO:0000313" key="11">
    <source>
        <dbReference type="EMBL" id="MBB6732198.1"/>
    </source>
</evidence>
<dbReference type="SUPFAM" id="SSF52172">
    <property type="entry name" value="CheY-like"/>
    <property type="match status" value="1"/>
</dbReference>
<evidence type="ECO:0000256" key="2">
    <source>
        <dbReference type="ARBA" id="ARBA00022490"/>
    </source>
</evidence>
<reference evidence="11 12" key="1">
    <citation type="submission" date="2020-08" db="EMBL/GenBank/DDBJ databases">
        <title>Cohnella phylogeny.</title>
        <authorList>
            <person name="Dunlap C."/>
        </authorList>
    </citation>
    <scope>NUCLEOTIDE SEQUENCE [LARGE SCALE GENOMIC DNA]</scope>
    <source>
        <strain evidence="11 12">CBP 2801</strain>
    </source>
</reference>
<dbReference type="PROSITE" id="PS50110">
    <property type="entry name" value="RESPONSE_REGULATORY"/>
    <property type="match status" value="1"/>
</dbReference>
<evidence type="ECO:0000256" key="8">
    <source>
        <dbReference type="PROSITE-ProRule" id="PRU00169"/>
    </source>
</evidence>
<dbReference type="GO" id="GO:0043565">
    <property type="term" value="F:sequence-specific DNA binding"/>
    <property type="evidence" value="ECO:0007669"/>
    <property type="project" value="InterPro"/>
</dbReference>
<dbReference type="RefSeq" id="WP_185129871.1">
    <property type="nucleotide sequence ID" value="NZ_JACJVO010000018.1"/>
</dbReference>
<dbReference type="AlphaFoldDB" id="A0A7X0SQT1"/>
<dbReference type="SUPFAM" id="SSF46689">
    <property type="entry name" value="Homeodomain-like"/>
    <property type="match status" value="2"/>
</dbReference>
<evidence type="ECO:0000256" key="5">
    <source>
        <dbReference type="ARBA" id="ARBA00023015"/>
    </source>
</evidence>
<dbReference type="SMART" id="SM00342">
    <property type="entry name" value="HTH_ARAC"/>
    <property type="match status" value="1"/>
</dbReference>
<feature type="domain" description="HTH araC/xylS-type" evidence="9">
    <location>
        <begin position="422"/>
        <end position="520"/>
    </location>
</feature>
<dbReference type="SMART" id="SM00448">
    <property type="entry name" value="REC"/>
    <property type="match status" value="1"/>
</dbReference>
<keyword evidence="4" id="KW-0902">Two-component regulatory system</keyword>
<evidence type="ECO:0000256" key="1">
    <source>
        <dbReference type="ARBA" id="ARBA00004496"/>
    </source>
</evidence>
<keyword evidence="3 8" id="KW-0597">Phosphoprotein</keyword>
<dbReference type="PANTHER" id="PTHR42713:SF3">
    <property type="entry name" value="TRANSCRIPTIONAL REGULATORY PROTEIN HPTR"/>
    <property type="match status" value="1"/>
</dbReference>
<dbReference type="InterPro" id="IPR018060">
    <property type="entry name" value="HTH_AraC"/>
</dbReference>
<accession>A0A7X0SQT1</accession>
<dbReference type="Gene3D" id="1.10.10.60">
    <property type="entry name" value="Homeodomain-like"/>
    <property type="match status" value="2"/>
</dbReference>
<dbReference type="GO" id="GO:0003700">
    <property type="term" value="F:DNA-binding transcription factor activity"/>
    <property type="evidence" value="ECO:0007669"/>
    <property type="project" value="InterPro"/>
</dbReference>
<keyword evidence="6" id="KW-0238">DNA-binding</keyword>
<evidence type="ECO:0000259" key="10">
    <source>
        <dbReference type="PROSITE" id="PS50110"/>
    </source>
</evidence>
<dbReference type="CDD" id="cd17536">
    <property type="entry name" value="REC_YesN-like"/>
    <property type="match status" value="1"/>
</dbReference>
<keyword evidence="12" id="KW-1185">Reference proteome</keyword>
<sequence>MFKVLIVDDEPQIRTGLGTIIPWESFGFVVAGAAEDGEEALALAGELHPDLVITDIKMPGMDGIELSRELRARRPELPILILSGYNEFSYAKEALRYGVAEYLLKPVDPAELSGVLERIYEKLYLAAREKLREKEKTKSLRNLFLGKLVRGEVREEPGRRAEEFGISLSGGRFCVLIVSMERYGELVLSRSEREIGLIRFALENIIEELLGSDGYFFELTEQWFGVLLTGPSLSDGDFVLRTASRIVNAARRHVKENLTVASGSTVCGPERIGESYAEAVRALDRKFYFESEQIFLYEPEDDASGTNAPEWDDSGFLQAIRGGKPEGIREAADRLFGQLERRPVPLERLKHFIMLSIIRLAKLTEELGGDWTALYAGQFREVERILLHGDLQELKELLLRIAADIGEKLDLGRTRKTENRIREIVSHIETNYQADLNLKELSKMFYINAVYLGQLFKKETGEFFNDYINKVRIREACLLLRHSELTASEIAERVGYKYVDHFYRHFKQIHGINPGEYRQRSPK</sequence>
<keyword evidence="5" id="KW-0805">Transcription regulation</keyword>
<proteinExistence type="predicted"/>
<gene>
    <name evidence="11" type="ORF">H7C18_14855</name>
</gene>
<protein>
    <submittedName>
        <fullName evidence="11">Response regulator transcription factor</fullName>
    </submittedName>
</protein>
<evidence type="ECO:0000256" key="6">
    <source>
        <dbReference type="ARBA" id="ARBA00023125"/>
    </source>
</evidence>
<dbReference type="Pfam" id="PF00072">
    <property type="entry name" value="Response_reg"/>
    <property type="match status" value="1"/>
</dbReference>
<evidence type="ECO:0000256" key="4">
    <source>
        <dbReference type="ARBA" id="ARBA00023012"/>
    </source>
</evidence>
<dbReference type="InterPro" id="IPR009057">
    <property type="entry name" value="Homeodomain-like_sf"/>
</dbReference>
<name>A0A7X0SQT1_9BACL</name>
<dbReference type="PROSITE" id="PS01124">
    <property type="entry name" value="HTH_ARAC_FAMILY_2"/>
    <property type="match status" value="1"/>
</dbReference>
<feature type="modified residue" description="4-aspartylphosphate" evidence="8">
    <location>
        <position position="55"/>
    </location>
</feature>
<dbReference type="InterPro" id="IPR011006">
    <property type="entry name" value="CheY-like_superfamily"/>
</dbReference>
<dbReference type="EMBL" id="JACJVO010000018">
    <property type="protein sequence ID" value="MBB6732198.1"/>
    <property type="molecule type" value="Genomic_DNA"/>
</dbReference>
<keyword evidence="7" id="KW-0804">Transcription</keyword>
<dbReference type="GO" id="GO:0000160">
    <property type="term" value="P:phosphorelay signal transduction system"/>
    <property type="evidence" value="ECO:0007669"/>
    <property type="project" value="UniProtKB-KW"/>
</dbReference>
<dbReference type="GO" id="GO:0005737">
    <property type="term" value="C:cytoplasm"/>
    <property type="evidence" value="ECO:0007669"/>
    <property type="project" value="UniProtKB-SubCell"/>
</dbReference>